<evidence type="ECO:0000256" key="14">
    <source>
        <dbReference type="ARBA" id="ARBA00023274"/>
    </source>
</evidence>
<feature type="region of interest" description="Disordered" evidence="17">
    <location>
        <begin position="683"/>
        <end position="708"/>
    </location>
</feature>
<dbReference type="InterPro" id="IPR026258">
    <property type="entry name" value="SRP68"/>
</dbReference>
<evidence type="ECO:0000256" key="2">
    <source>
        <dbReference type="ARBA" id="ARBA00004604"/>
    </source>
</evidence>
<dbReference type="GO" id="GO:0032259">
    <property type="term" value="P:methylation"/>
    <property type="evidence" value="ECO:0007669"/>
    <property type="project" value="UniProtKB-KW"/>
</dbReference>
<comment type="subcellular location">
    <subcellularLocation>
        <location evidence="1">Cytoplasm</location>
    </subcellularLocation>
    <subcellularLocation>
        <location evidence="2">Nucleus</location>
        <location evidence="2">Nucleolus</location>
    </subcellularLocation>
</comment>
<feature type="compositionally biased region" description="Low complexity" evidence="17">
    <location>
        <begin position="946"/>
        <end position="958"/>
    </location>
</feature>
<feature type="compositionally biased region" description="Polar residues" evidence="17">
    <location>
        <begin position="721"/>
        <end position="739"/>
    </location>
</feature>
<evidence type="ECO:0000256" key="7">
    <source>
        <dbReference type="ARBA" id="ARBA00022603"/>
    </source>
</evidence>
<dbReference type="GO" id="GO:0005786">
    <property type="term" value="C:signal recognition particle, endoplasmic reticulum targeting"/>
    <property type="evidence" value="ECO:0007669"/>
    <property type="project" value="UniProtKB-KW"/>
</dbReference>
<evidence type="ECO:0000256" key="17">
    <source>
        <dbReference type="SAM" id="MobiDB-lite"/>
    </source>
</evidence>
<keyword evidence="7 16" id="KW-0489">Methyltransferase</keyword>
<evidence type="ECO:0000256" key="9">
    <source>
        <dbReference type="ARBA" id="ARBA00022691"/>
    </source>
</evidence>
<comment type="miscellaneous">
    <text evidence="16">In contrast to other lysine histone methyltransferases, it does not contain a SET domain, suggesting the existence of another mechanism for methylation of lysine residues of histones.</text>
</comment>
<dbReference type="STRING" id="5364.A0A5C3MTZ4"/>
<dbReference type="Pfam" id="PF16969">
    <property type="entry name" value="SRP68"/>
    <property type="match status" value="1"/>
</dbReference>
<proteinExistence type="inferred from homology"/>
<dbReference type="SUPFAM" id="SSF53335">
    <property type="entry name" value="S-adenosyl-L-methionine-dependent methyltransferases"/>
    <property type="match status" value="1"/>
</dbReference>
<evidence type="ECO:0000256" key="4">
    <source>
        <dbReference type="ARBA" id="ARBA00012190"/>
    </source>
</evidence>
<feature type="compositionally biased region" description="Low complexity" evidence="17">
    <location>
        <begin position="801"/>
        <end position="812"/>
    </location>
</feature>
<comment type="function">
    <text evidence="16">Histone methyltransferase that specifically trimethylates histone H3 to form H3K79me3. This methylation is required for telomere silencing and for the pachytene checkpoint during the meiotic cell cycle by allowing the recruitment of RAD9 to double strand breaks. Nucleosomes are preferred as substrate compared to free histone.</text>
</comment>
<sequence>MSSTGQKSAVAFRALQVANEQRSAYGLRYNDFQRYRKHCANRTHRLRSSLKMTHGKGREFKKLPPLNLENVTDGHLQLLLFEAERAWAYSQELLNESNKPENSSNASALRHSATGRFRRAVHWSTELLSHCQSLHSAGRLSAESLLEVSTYTLILNGRFLRYRDEFDDALIQLSVARSLLDELAGRAATSRDQAVATVFADDIGPEIRYCAHELGRSSSYDVDAIVRDLGPKHRIQLVEDCENLIAKLERETEATGKGQLQELLWEGQPVPTRNPELVDVLLRVQEAEKNLSEGEKENSSSKKDRDAEKGKRTKPAKGSKSKRGVAAYDVILLALSDAEEVARKLVEAQELSGSSTSTAAAGTRDIHFVHAYIIYQLLSRRIQRDLSLISALLSSHSHSKQDERRKVTPGSSKLQKEQIDARLYPAVVKVLDTVLQSLDQMRTLSVVDENPDLATAVEARTLFTKARRCLFLSRSYAGVKRYAESLSLIQHAQIHMRETRSLISTAGSDPITSGTPAFFPLSEDGLNDLDGELNTDSLYFKKAWLAFNGGQIDPESSKTHKKPLFFDIALNYVQLDMERLQERAGKKPAAPTVKAAPAIPVERKSSNRAKIEESERAPTPEPQAAPSRGVIQCRHVAHGIARLPILPGPYESRQQSNAGQMIGISKSCGGAVAVHCTLHSHQARGTRAVAGSRSKPPSTLSSSPSTPRVVVTARVIPKVSPVTQPHASTSRLPSSNLVSDSRKRKAPEVARPTPKIAKKRRVTPPLEPARKKSVSKSGTPGSRSSSARPHTSVSTPEPLYRNSRSRSVSVQPVSDAPVSRECWIRESGTPGPGFLSCEDVVKRLMKGYKPYFRNPNDPKDTTFDPHPTDYPVVVLEYPNSEACERFILLAPKDKDHYNPIMCLEKTLHVIVEHYLTPDQRELVGPVPTDILADITPPSSPRLSAFPSPAGSTASTLTSLSSSTNSSLCSSLTSLSSLSDSPPPPGGYLRAVQRAIHRQDGPAFMKAMYHVNDLLRSFKYPPLSPDPFDEPPPNPLKEVVKIWTPGGLPKKIMTRIIDECYQRCVGPHVQSLRQYTAFSSEVYGELMPSLVSEIISVAGLTPESSFMDLGSGVGSIAMQASLQSGCRSYGIEIMPQPARIAREQLEQFRIRCRMWGISAGEVELEEGDMLKSRRVDELLKEADVVLVNNKVFEESLNEALRPKFLDLKEGAIVVSLKEFAPVGSRVTERNVDDMSTIFKVHANKYHSGSVSWGSGGGQYYIHRVDREGYAELVKNFHTSRSSSRTVRSRRIPLHSNSHITFAFELVLNNHVTLSFRRAVLHNVFML</sequence>
<dbReference type="Proteomes" id="UP000305948">
    <property type="component" value="Unassembled WGS sequence"/>
</dbReference>
<feature type="compositionally biased region" description="Low complexity" evidence="17">
    <location>
        <begin position="775"/>
        <end position="786"/>
    </location>
</feature>
<dbReference type="GO" id="GO:0140956">
    <property type="term" value="F:histone H3K79 trimethyltransferase activity"/>
    <property type="evidence" value="ECO:0007669"/>
    <property type="project" value="UniProtKB-EC"/>
</dbReference>
<evidence type="ECO:0000256" key="10">
    <source>
        <dbReference type="ARBA" id="ARBA00022853"/>
    </source>
</evidence>
<feature type="region of interest" description="Disordered" evidence="17">
    <location>
        <begin position="937"/>
        <end position="958"/>
    </location>
</feature>
<reference evidence="19 20" key="1">
    <citation type="journal article" date="2019" name="Nat. Ecol. Evol.">
        <title>Megaphylogeny resolves global patterns of mushroom evolution.</title>
        <authorList>
            <person name="Varga T."/>
            <person name="Krizsan K."/>
            <person name="Foldi C."/>
            <person name="Dima B."/>
            <person name="Sanchez-Garcia M."/>
            <person name="Sanchez-Ramirez S."/>
            <person name="Szollosi G.J."/>
            <person name="Szarkandi J.G."/>
            <person name="Papp V."/>
            <person name="Albert L."/>
            <person name="Andreopoulos W."/>
            <person name="Angelini C."/>
            <person name="Antonin V."/>
            <person name="Barry K.W."/>
            <person name="Bougher N.L."/>
            <person name="Buchanan P."/>
            <person name="Buyck B."/>
            <person name="Bense V."/>
            <person name="Catcheside P."/>
            <person name="Chovatia M."/>
            <person name="Cooper J."/>
            <person name="Damon W."/>
            <person name="Desjardin D."/>
            <person name="Finy P."/>
            <person name="Geml J."/>
            <person name="Haridas S."/>
            <person name="Hughes K."/>
            <person name="Justo A."/>
            <person name="Karasinski D."/>
            <person name="Kautmanova I."/>
            <person name="Kiss B."/>
            <person name="Kocsube S."/>
            <person name="Kotiranta H."/>
            <person name="LaButti K.M."/>
            <person name="Lechner B.E."/>
            <person name="Liimatainen K."/>
            <person name="Lipzen A."/>
            <person name="Lukacs Z."/>
            <person name="Mihaltcheva S."/>
            <person name="Morgado L.N."/>
            <person name="Niskanen T."/>
            <person name="Noordeloos M.E."/>
            <person name="Ohm R.A."/>
            <person name="Ortiz-Santana B."/>
            <person name="Ovrebo C."/>
            <person name="Racz N."/>
            <person name="Riley R."/>
            <person name="Savchenko A."/>
            <person name="Shiryaev A."/>
            <person name="Soop K."/>
            <person name="Spirin V."/>
            <person name="Szebenyi C."/>
            <person name="Tomsovsky M."/>
            <person name="Tulloss R.E."/>
            <person name="Uehling J."/>
            <person name="Grigoriev I.V."/>
            <person name="Vagvolgyi C."/>
            <person name="Papp T."/>
            <person name="Martin F.M."/>
            <person name="Miettinen O."/>
            <person name="Hibbett D.S."/>
            <person name="Nagy L.G."/>
        </authorList>
    </citation>
    <scope>NUCLEOTIDE SEQUENCE [LARGE SCALE GENOMIC DNA]</scope>
    <source>
        <strain evidence="19 20">OMC1185</strain>
    </source>
</reference>
<dbReference type="InterPro" id="IPR034652">
    <property type="entry name" value="SRP68-RBD"/>
</dbReference>
<evidence type="ECO:0000313" key="20">
    <source>
        <dbReference type="Proteomes" id="UP000305948"/>
    </source>
</evidence>
<feature type="region of interest" description="Disordered" evidence="17">
    <location>
        <begin position="720"/>
        <end position="812"/>
    </location>
</feature>
<comment type="activity regulation">
    <text evidence="16">Ubiquitination of histone H2B to form H2BK123ub1 is required for efficient DOT1 methyltransferase activity on histone H3.</text>
</comment>
<protein>
    <recommendedName>
        <fullName evidence="5 16">Histone-lysine N-methyltransferase, H3 lysine-79 specific</fullName>
        <ecNumber evidence="4 16">2.1.1.360</ecNumber>
    </recommendedName>
    <alternativeName>
        <fullName evidence="16">Histone H3-K79 methyltransferase</fullName>
    </alternativeName>
</protein>
<keyword evidence="12" id="KW-0733">Signal recognition particle</keyword>
<dbReference type="EMBL" id="ML213521">
    <property type="protein sequence ID" value="TFK47936.1"/>
    <property type="molecule type" value="Genomic_DNA"/>
</dbReference>
<dbReference type="InterPro" id="IPR038253">
    <property type="entry name" value="SRP68_N_sf"/>
</dbReference>
<comment type="catalytic activity">
    <reaction evidence="15 16">
        <text>L-lysyl(79)-[histone H3] + 3 S-adenosyl-L-methionine = N(6),N(6),N(6)-trimethyl-L-lysyl(79)-[histone H3] + 3 S-adenosyl-L-homocysteine + 3 H(+)</text>
        <dbReference type="Rhea" id="RHEA:60328"/>
        <dbReference type="Rhea" id="RHEA-COMP:15549"/>
        <dbReference type="Rhea" id="RHEA-COMP:15552"/>
        <dbReference type="ChEBI" id="CHEBI:15378"/>
        <dbReference type="ChEBI" id="CHEBI:29969"/>
        <dbReference type="ChEBI" id="CHEBI:57856"/>
        <dbReference type="ChEBI" id="CHEBI:59789"/>
        <dbReference type="ChEBI" id="CHEBI:61961"/>
        <dbReference type="EC" id="2.1.1.360"/>
    </reaction>
</comment>
<dbReference type="PROSITE" id="PS51569">
    <property type="entry name" value="DOT1"/>
    <property type="match status" value="1"/>
</dbReference>
<evidence type="ECO:0000256" key="12">
    <source>
        <dbReference type="ARBA" id="ARBA00023135"/>
    </source>
</evidence>
<name>A0A5C3MTZ4_9AGAM</name>
<keyword evidence="6" id="KW-0963">Cytoplasm</keyword>
<organism evidence="19 20">
    <name type="scientific">Heliocybe sulcata</name>
    <dbReference type="NCBI Taxonomy" id="5364"/>
    <lineage>
        <taxon>Eukaryota</taxon>
        <taxon>Fungi</taxon>
        <taxon>Dikarya</taxon>
        <taxon>Basidiomycota</taxon>
        <taxon>Agaricomycotina</taxon>
        <taxon>Agaricomycetes</taxon>
        <taxon>Gloeophyllales</taxon>
        <taxon>Gloeophyllaceae</taxon>
        <taxon>Heliocybe</taxon>
    </lineage>
</organism>
<evidence type="ECO:0000256" key="8">
    <source>
        <dbReference type="ARBA" id="ARBA00022679"/>
    </source>
</evidence>
<dbReference type="GO" id="GO:0030942">
    <property type="term" value="F:endoplasmic reticulum signal peptide binding"/>
    <property type="evidence" value="ECO:0007669"/>
    <property type="project" value="InterPro"/>
</dbReference>
<evidence type="ECO:0000256" key="6">
    <source>
        <dbReference type="ARBA" id="ARBA00022490"/>
    </source>
</evidence>
<dbReference type="Gene3D" id="3.40.50.150">
    <property type="entry name" value="Vaccinia Virus protein VP39"/>
    <property type="match status" value="1"/>
</dbReference>
<keyword evidence="11" id="KW-0694">RNA-binding</keyword>
<feature type="compositionally biased region" description="Basic and acidic residues" evidence="17">
    <location>
        <begin position="601"/>
        <end position="618"/>
    </location>
</feature>
<dbReference type="PANTHER" id="PTHR12860:SF0">
    <property type="entry name" value="SIGNAL RECOGNITION PARTICLE SUBUNIT SRP68"/>
    <property type="match status" value="1"/>
</dbReference>
<feature type="compositionally biased region" description="Basic and acidic residues" evidence="17">
    <location>
        <begin position="289"/>
        <end position="310"/>
    </location>
</feature>
<keyword evidence="9 16" id="KW-0949">S-adenosyl-L-methionine</keyword>
<evidence type="ECO:0000256" key="13">
    <source>
        <dbReference type="ARBA" id="ARBA00023242"/>
    </source>
</evidence>
<dbReference type="PANTHER" id="PTHR12860">
    <property type="entry name" value="SIGNAL RECOGNITION PARTICLE 68 KDA PROTEIN"/>
    <property type="match status" value="1"/>
</dbReference>
<dbReference type="InterPro" id="IPR025789">
    <property type="entry name" value="DOT1_dom"/>
</dbReference>
<evidence type="ECO:0000256" key="15">
    <source>
        <dbReference type="ARBA" id="ARBA00047770"/>
    </source>
</evidence>
<keyword evidence="8 16" id="KW-0808">Transferase</keyword>
<dbReference type="GO" id="GO:0006614">
    <property type="term" value="P:SRP-dependent cotranslational protein targeting to membrane"/>
    <property type="evidence" value="ECO:0007669"/>
    <property type="project" value="InterPro"/>
</dbReference>
<evidence type="ECO:0000256" key="11">
    <source>
        <dbReference type="ARBA" id="ARBA00022884"/>
    </source>
</evidence>
<keyword evidence="10 16" id="KW-0156">Chromatin regulator</keyword>
<comment type="similarity">
    <text evidence="3">Belongs to the SRP68 family.</text>
</comment>
<gene>
    <name evidence="19" type="ORF">OE88DRAFT_1728001</name>
</gene>
<accession>A0A5C3MTZ4</accession>
<feature type="compositionally biased region" description="Low complexity" evidence="17">
    <location>
        <begin position="587"/>
        <end position="598"/>
    </location>
</feature>
<evidence type="ECO:0000256" key="1">
    <source>
        <dbReference type="ARBA" id="ARBA00004496"/>
    </source>
</evidence>
<evidence type="ECO:0000313" key="19">
    <source>
        <dbReference type="EMBL" id="TFK47936.1"/>
    </source>
</evidence>
<dbReference type="CDD" id="cd02440">
    <property type="entry name" value="AdoMet_MTases"/>
    <property type="match status" value="1"/>
</dbReference>
<evidence type="ECO:0000256" key="3">
    <source>
        <dbReference type="ARBA" id="ARBA00009352"/>
    </source>
</evidence>
<dbReference type="Gene3D" id="1.10.3450.40">
    <property type="entry name" value="Signal recognition particle, SRP68 subunit, RNA-binding domain"/>
    <property type="match status" value="1"/>
</dbReference>
<feature type="compositionally biased region" description="Basic residues" evidence="17">
    <location>
        <begin position="311"/>
        <end position="320"/>
    </location>
</feature>
<keyword evidence="20" id="KW-1185">Reference proteome</keyword>
<comment type="similarity">
    <text evidence="16">Belongs to the class I-like SAM-binding methyltransferase superfamily. DOT1 family.</text>
</comment>
<feature type="domain" description="DOT1" evidence="18">
    <location>
        <begin position="941"/>
        <end position="1276"/>
    </location>
</feature>
<dbReference type="GO" id="GO:0008312">
    <property type="term" value="F:7S RNA binding"/>
    <property type="evidence" value="ECO:0007669"/>
    <property type="project" value="InterPro"/>
</dbReference>
<dbReference type="Pfam" id="PF08123">
    <property type="entry name" value="DOT1"/>
    <property type="match status" value="1"/>
</dbReference>
<dbReference type="OrthoDB" id="10255118at2759"/>
<keyword evidence="13 16" id="KW-0539">Nucleus</keyword>
<dbReference type="GO" id="GO:0005047">
    <property type="term" value="F:signal recognition particle binding"/>
    <property type="evidence" value="ECO:0007669"/>
    <property type="project" value="InterPro"/>
</dbReference>
<feature type="compositionally biased region" description="Low complexity" evidence="17">
    <location>
        <begin position="692"/>
        <end position="708"/>
    </location>
</feature>
<evidence type="ECO:0000256" key="5">
    <source>
        <dbReference type="ARBA" id="ARBA00020987"/>
    </source>
</evidence>
<dbReference type="EC" id="2.1.1.360" evidence="4 16"/>
<dbReference type="CDD" id="cd15481">
    <property type="entry name" value="SRP68-RBD"/>
    <property type="match status" value="1"/>
</dbReference>
<dbReference type="InterPro" id="IPR029063">
    <property type="entry name" value="SAM-dependent_MTases_sf"/>
</dbReference>
<dbReference type="GO" id="GO:0005730">
    <property type="term" value="C:nucleolus"/>
    <property type="evidence" value="ECO:0007669"/>
    <property type="project" value="UniProtKB-SubCell"/>
</dbReference>
<evidence type="ECO:0000259" key="18">
    <source>
        <dbReference type="PROSITE" id="PS51569"/>
    </source>
</evidence>
<keyword evidence="14" id="KW-0687">Ribonucleoprotein</keyword>
<dbReference type="FunFam" id="3.40.50.150:FF:000033">
    <property type="entry name" value="Histone-lysine N-methyltransferase, H3 lysine-79 specific"/>
    <property type="match status" value="1"/>
</dbReference>
<feature type="region of interest" description="Disordered" evidence="17">
    <location>
        <begin position="289"/>
        <end position="320"/>
    </location>
</feature>
<evidence type="ECO:0000256" key="16">
    <source>
        <dbReference type="RuleBase" id="RU271113"/>
    </source>
</evidence>
<feature type="region of interest" description="Disordered" evidence="17">
    <location>
        <begin position="583"/>
        <end position="628"/>
    </location>
</feature>